<dbReference type="Pfam" id="PF13855">
    <property type="entry name" value="LRR_8"/>
    <property type="match status" value="1"/>
</dbReference>
<dbReference type="Gene3D" id="2.60.40.10">
    <property type="entry name" value="Immunoglobulins"/>
    <property type="match status" value="1"/>
</dbReference>
<dbReference type="SMART" id="SM00082">
    <property type="entry name" value="LRRCT"/>
    <property type="match status" value="1"/>
</dbReference>
<sequence>MAHLGYPWYQQCLEIFQFLVTQHKGKTEIYRKKKRKKKLERILEETEETNSLDFDEENTSFRYIRVGTSFSCFHTEYPFTWSSKLLKKDISPKLYTHLNRNSPQCLKIFRISIFLLLLYSLPMLSSSSSEEPVCRTEVDYRDIYSVNCSQRNLEDVPNDLHVKTWELNLDYNMIKLIKSIIYFARYDELRNLSLRQNSIEDININAFTGLVNLVALDLKGNMLTTIPTEALKSLPALETLILSGNNIQHISQHAFPTLKELSTVKLDKNRLFVIDDYALTSLVSLRSLSIQNNILQSLSSRALYKSGQDLETLHLYNNPWQCDCKLRWLRDWVERSYRKWPSNTILPICSGPHINSRKDFMKVPEHQFACKIMMYSSGTSLKIQAGTNVNLTCRLYSDPPAEMIWLHNDRRIRGDSKDDHFRIVEYLENIQNLVLTIKNFQKKDVGFYKCLARNPMGRDSVTYKVNLELNPNRLPLEMETKKTIFNAKTAIICSVAITLVLIVLLMLLLVFRHIKNQRKRQEKLRITIEDLFEKKNRSDVKNRSCDEDQMDMGEMDPLYQTVVSDGNYVSFKSDPVDSEDVSQLYTSNTRFNETHSELEPNNTSCWLQKDHPFSESASPLLGSTLSAQNTPTHQSKQRGNIKEVPLTTFPRNTIGSYSSFKTGPPHYVTNRRHKSNNNDNEEFYNIMINQEPLNDYLFSKNQNPNIVYNSSYDPIFGSKNKVLPFAVSPVSSGGCPKRSVTFTSPQIKPKEDTNKRYSSVGSLGSLVPRKPPRFYSRSSVVNGDISSPVSSPTASYKDEFGTAV</sequence>
<evidence type="ECO:0000259" key="9">
    <source>
        <dbReference type="PROSITE" id="PS50835"/>
    </source>
</evidence>
<keyword evidence="5" id="KW-0325">Glycoprotein</keyword>
<dbReference type="InterPro" id="IPR003599">
    <property type="entry name" value="Ig_sub"/>
</dbReference>
<dbReference type="InterPro" id="IPR003591">
    <property type="entry name" value="Leu-rich_rpt_typical-subtyp"/>
</dbReference>
<dbReference type="SMART" id="SM00408">
    <property type="entry name" value="IGc2"/>
    <property type="match status" value="1"/>
</dbReference>
<keyword evidence="8" id="KW-1133">Transmembrane helix</keyword>
<accession>A0A0L8I363</accession>
<evidence type="ECO:0000256" key="8">
    <source>
        <dbReference type="SAM" id="Phobius"/>
    </source>
</evidence>
<keyword evidence="8" id="KW-0812">Transmembrane</keyword>
<keyword evidence="2" id="KW-0732">Signal</keyword>
<dbReference type="Gene3D" id="3.80.10.10">
    <property type="entry name" value="Ribonuclease Inhibitor"/>
    <property type="match status" value="2"/>
</dbReference>
<keyword evidence="1" id="KW-0433">Leucine-rich repeat</keyword>
<dbReference type="InterPro" id="IPR000483">
    <property type="entry name" value="Cys-rich_flank_reg_C"/>
</dbReference>
<protein>
    <recommendedName>
        <fullName evidence="9">Ig-like domain-containing protein</fullName>
    </recommendedName>
</protein>
<gene>
    <name evidence="10" type="ORF">OCBIM_22037222mg</name>
</gene>
<dbReference type="PANTHER" id="PTHR24366:SF96">
    <property type="entry name" value="LEUCINE RICH REPEAT CONTAINING 53"/>
    <property type="match status" value="1"/>
</dbReference>
<dbReference type="EMBL" id="KQ416684">
    <property type="protein sequence ID" value="KOF95759.1"/>
    <property type="molecule type" value="Genomic_DNA"/>
</dbReference>
<evidence type="ECO:0000256" key="6">
    <source>
        <dbReference type="ARBA" id="ARBA00023319"/>
    </source>
</evidence>
<reference evidence="10" key="1">
    <citation type="submission" date="2015-07" db="EMBL/GenBank/DDBJ databases">
        <title>MeaNS - Measles Nucleotide Surveillance Program.</title>
        <authorList>
            <person name="Tran T."/>
            <person name="Druce J."/>
        </authorList>
    </citation>
    <scope>NUCLEOTIDE SEQUENCE</scope>
    <source>
        <strain evidence="10">UCB-OBI-ISO-001</strain>
        <tissue evidence="10">Gonad</tissue>
    </source>
</reference>
<dbReference type="STRING" id="37653.A0A0L8I363"/>
<evidence type="ECO:0000313" key="10">
    <source>
        <dbReference type="EMBL" id="KOF95759.1"/>
    </source>
</evidence>
<dbReference type="OrthoDB" id="6287768at2759"/>
<dbReference type="InterPro" id="IPR032675">
    <property type="entry name" value="LRR_dom_sf"/>
</dbReference>
<feature type="domain" description="Ig-like" evidence="9">
    <location>
        <begin position="364"/>
        <end position="468"/>
    </location>
</feature>
<evidence type="ECO:0000256" key="2">
    <source>
        <dbReference type="ARBA" id="ARBA00022729"/>
    </source>
</evidence>
<dbReference type="InterPro" id="IPR001611">
    <property type="entry name" value="Leu-rich_rpt"/>
</dbReference>
<organism evidence="10">
    <name type="scientific">Octopus bimaculoides</name>
    <name type="common">California two-spotted octopus</name>
    <dbReference type="NCBI Taxonomy" id="37653"/>
    <lineage>
        <taxon>Eukaryota</taxon>
        <taxon>Metazoa</taxon>
        <taxon>Spiralia</taxon>
        <taxon>Lophotrochozoa</taxon>
        <taxon>Mollusca</taxon>
        <taxon>Cephalopoda</taxon>
        <taxon>Coleoidea</taxon>
        <taxon>Octopodiformes</taxon>
        <taxon>Octopoda</taxon>
        <taxon>Incirrata</taxon>
        <taxon>Octopodidae</taxon>
        <taxon>Octopus</taxon>
    </lineage>
</organism>
<dbReference type="FunFam" id="2.60.40.10:FF:000032">
    <property type="entry name" value="palladin isoform X1"/>
    <property type="match status" value="1"/>
</dbReference>
<proteinExistence type="predicted"/>
<keyword evidence="4" id="KW-1015">Disulfide bond</keyword>
<evidence type="ECO:0000256" key="1">
    <source>
        <dbReference type="ARBA" id="ARBA00022614"/>
    </source>
</evidence>
<dbReference type="InterPro" id="IPR003598">
    <property type="entry name" value="Ig_sub2"/>
</dbReference>
<dbReference type="Pfam" id="PF07679">
    <property type="entry name" value="I-set"/>
    <property type="match status" value="1"/>
</dbReference>
<evidence type="ECO:0000256" key="5">
    <source>
        <dbReference type="ARBA" id="ARBA00023180"/>
    </source>
</evidence>
<dbReference type="SMART" id="SM00369">
    <property type="entry name" value="LRR_TYP"/>
    <property type="match status" value="5"/>
</dbReference>
<dbReference type="AlphaFoldDB" id="A0A0L8I363"/>
<feature type="region of interest" description="Disordered" evidence="7">
    <location>
        <begin position="741"/>
        <end position="804"/>
    </location>
</feature>
<dbReference type="PROSITE" id="PS51450">
    <property type="entry name" value="LRR"/>
    <property type="match status" value="1"/>
</dbReference>
<dbReference type="InterPro" id="IPR036179">
    <property type="entry name" value="Ig-like_dom_sf"/>
</dbReference>
<keyword evidence="3" id="KW-0677">Repeat</keyword>
<keyword evidence="6" id="KW-0393">Immunoglobulin domain</keyword>
<dbReference type="InterPro" id="IPR007110">
    <property type="entry name" value="Ig-like_dom"/>
</dbReference>
<evidence type="ECO:0000256" key="4">
    <source>
        <dbReference type="ARBA" id="ARBA00023157"/>
    </source>
</evidence>
<dbReference type="SUPFAM" id="SSF48726">
    <property type="entry name" value="Immunoglobulin"/>
    <property type="match status" value="1"/>
</dbReference>
<keyword evidence="8" id="KW-0472">Membrane</keyword>
<dbReference type="InterPro" id="IPR013098">
    <property type="entry name" value="Ig_I-set"/>
</dbReference>
<name>A0A0L8I363_OCTBM</name>
<dbReference type="KEGG" id="obi:106884457"/>
<dbReference type="PANTHER" id="PTHR24366">
    <property type="entry name" value="IG(IMMUNOGLOBULIN) AND LRR(LEUCINE RICH REPEAT) DOMAINS"/>
    <property type="match status" value="1"/>
</dbReference>
<dbReference type="PROSITE" id="PS50835">
    <property type="entry name" value="IG_LIKE"/>
    <property type="match status" value="1"/>
</dbReference>
<dbReference type="InterPro" id="IPR013783">
    <property type="entry name" value="Ig-like_fold"/>
</dbReference>
<feature type="compositionally biased region" description="Polar residues" evidence="7">
    <location>
        <begin position="776"/>
        <end position="794"/>
    </location>
</feature>
<dbReference type="SUPFAM" id="SSF52058">
    <property type="entry name" value="L domain-like"/>
    <property type="match status" value="1"/>
</dbReference>
<evidence type="ECO:0000256" key="3">
    <source>
        <dbReference type="ARBA" id="ARBA00022737"/>
    </source>
</evidence>
<evidence type="ECO:0000256" key="7">
    <source>
        <dbReference type="SAM" id="MobiDB-lite"/>
    </source>
</evidence>
<dbReference type="SMART" id="SM00409">
    <property type="entry name" value="IG"/>
    <property type="match status" value="1"/>
</dbReference>
<feature type="transmembrane region" description="Helical" evidence="8">
    <location>
        <begin position="489"/>
        <end position="511"/>
    </location>
</feature>